<comment type="caution">
    <text evidence="5">The sequence shown here is derived from an EMBL/GenBank/DDBJ whole genome shotgun (WGS) entry which is preliminary data.</text>
</comment>
<keyword evidence="1 2" id="KW-0694">RNA-binding</keyword>
<dbReference type="PANTHER" id="PTHR23236:SF11">
    <property type="entry name" value="EUKARYOTIC TRANSLATION INITIATION FACTOR 4H"/>
    <property type="match status" value="1"/>
</dbReference>
<dbReference type="PROSITE" id="PS50102">
    <property type="entry name" value="RRM"/>
    <property type="match status" value="1"/>
</dbReference>
<dbReference type="Pfam" id="PF00076">
    <property type="entry name" value="RRM_1"/>
    <property type="match status" value="1"/>
</dbReference>
<dbReference type="PANTHER" id="PTHR23236">
    <property type="entry name" value="EUKARYOTIC TRANSLATION INITIATION FACTOR 4B/4H"/>
    <property type="match status" value="1"/>
</dbReference>
<name>A0A425BZD3_9STRA</name>
<feature type="region of interest" description="Disordered" evidence="3">
    <location>
        <begin position="390"/>
        <end position="429"/>
    </location>
</feature>
<organism evidence="5 6">
    <name type="scientific">Peronospora effusa</name>
    <dbReference type="NCBI Taxonomy" id="542832"/>
    <lineage>
        <taxon>Eukaryota</taxon>
        <taxon>Sar</taxon>
        <taxon>Stramenopiles</taxon>
        <taxon>Oomycota</taxon>
        <taxon>Peronosporomycetes</taxon>
        <taxon>Peronosporales</taxon>
        <taxon>Peronosporaceae</taxon>
        <taxon>Peronospora</taxon>
    </lineage>
</organism>
<evidence type="ECO:0000259" key="4">
    <source>
        <dbReference type="PROSITE" id="PS50102"/>
    </source>
</evidence>
<protein>
    <recommendedName>
        <fullName evidence="4">RRM domain-containing protein</fullName>
    </recommendedName>
</protein>
<dbReference type="SMART" id="SM00360">
    <property type="entry name" value="RRM"/>
    <property type="match status" value="2"/>
</dbReference>
<dbReference type="InterPro" id="IPR008669">
    <property type="entry name" value="LSM_interact"/>
</dbReference>
<dbReference type="GO" id="GO:0003723">
    <property type="term" value="F:RNA binding"/>
    <property type="evidence" value="ECO:0007669"/>
    <property type="project" value="UniProtKB-UniRule"/>
</dbReference>
<dbReference type="EMBL" id="QKXF01000651">
    <property type="protein sequence ID" value="RQM10178.1"/>
    <property type="molecule type" value="Genomic_DNA"/>
</dbReference>
<dbReference type="VEuPathDB" id="FungiDB:DD237_004348"/>
<proteinExistence type="predicted"/>
<feature type="region of interest" description="Disordered" evidence="3">
    <location>
        <begin position="546"/>
        <end position="566"/>
    </location>
</feature>
<evidence type="ECO:0000256" key="2">
    <source>
        <dbReference type="PROSITE-ProRule" id="PRU00176"/>
    </source>
</evidence>
<dbReference type="InterPro" id="IPR012677">
    <property type="entry name" value="Nucleotide-bd_a/b_plait_sf"/>
</dbReference>
<dbReference type="AlphaFoldDB" id="A0A425BZD3"/>
<evidence type="ECO:0000313" key="6">
    <source>
        <dbReference type="Proteomes" id="UP000286097"/>
    </source>
</evidence>
<dbReference type="Gene3D" id="1.25.40.10">
    <property type="entry name" value="Tetratricopeptide repeat domain"/>
    <property type="match status" value="1"/>
</dbReference>
<dbReference type="InterPro" id="IPR000504">
    <property type="entry name" value="RRM_dom"/>
</dbReference>
<evidence type="ECO:0000256" key="3">
    <source>
        <dbReference type="SAM" id="MobiDB-lite"/>
    </source>
</evidence>
<dbReference type="Gene3D" id="3.30.70.330">
    <property type="match status" value="1"/>
</dbReference>
<feature type="compositionally biased region" description="Polar residues" evidence="3">
    <location>
        <begin position="414"/>
        <end position="425"/>
    </location>
</feature>
<dbReference type="Proteomes" id="UP000286097">
    <property type="component" value="Unassembled WGS sequence"/>
</dbReference>
<gene>
    <name evidence="5" type="ORF">DD237_004348</name>
</gene>
<evidence type="ECO:0000256" key="1">
    <source>
        <dbReference type="ARBA" id="ARBA00022884"/>
    </source>
</evidence>
<dbReference type="SUPFAM" id="SSF54928">
    <property type="entry name" value="RNA-binding domain, RBD"/>
    <property type="match status" value="1"/>
</dbReference>
<dbReference type="InterPro" id="IPR035979">
    <property type="entry name" value="RBD_domain_sf"/>
</dbReference>
<sequence>MELPLDQNDLVMSEFRAWDAYNKLDTQASGSAFETALKRQNKLFAPLMKKLRGFEARISAISGMKNVAALEEHWQQYLNFVKHRVVPLMASGTTDLEKGRQIVTCLYERAVSTLCLSPTLWKSYLEYVEVDQMNADKSEKVEWKKLVVAQRAVRNVPFDSFAWTELLVEMERKEDKPAEKISQFVRTNLLTRSSSPMDQFHLLSVLIAWCDSIRRHASTSIEGESLEDTVQQVESLVGGVFSECEQFMSKAFPDFLEGKLRLVEYQAKCYWALMPSAESSTRASAIALKVSKLNELWKKTLDTPLGNQAATWIAYFKSIRRMNVYSIDIIRTMVFDKAVQRVTDVPTVLAESWLVFERENGDLSSYLRARQYYAKHHAVAHAVPAQDATPVSSFTHDEGDKLTKRAKKRKATTGVKQSKGSQMQSPAKRAKLNAYNAGGDDASSKDVGEKKIMKKAEKKQAHETLTNEHTLFLCNVSKEASKEDIEEIFKDISSLKDVRLVLKTRGDRTISRGMAYVQFTDDTGVEIGLKKDGCLLHGHPLRVERSKPPAISASTGAGKSGQGGDGFWKTDPLTIYAGDLNRKGSKEQVSEEQLQASLQQVMQSAGKLVVVNRVCILKDRHGKLKNYGLVEVAEPSQVAFCLDNVAALKAKLGDQVTLKASRFSIAHVLEQQKKQQQQKQKPQRNSSPIFLRKQSGATSKGVHEAHGRPSTRLALVSRGSVTSLMPRALRRKVAAQEKKISRIETKADAGTVIPKSNEDFRKMLLDKSSL</sequence>
<feature type="domain" description="RRM" evidence="4">
    <location>
        <begin position="469"/>
        <end position="548"/>
    </location>
</feature>
<evidence type="ECO:0000313" key="5">
    <source>
        <dbReference type="EMBL" id="RQM10178.1"/>
    </source>
</evidence>
<dbReference type="SUPFAM" id="SSF48452">
    <property type="entry name" value="TPR-like"/>
    <property type="match status" value="1"/>
</dbReference>
<feature type="region of interest" description="Disordered" evidence="3">
    <location>
        <begin position="671"/>
        <end position="711"/>
    </location>
</feature>
<dbReference type="InterPro" id="IPR011990">
    <property type="entry name" value="TPR-like_helical_dom_sf"/>
</dbReference>
<accession>A0A425BZD3</accession>
<reference evidence="5 6" key="1">
    <citation type="submission" date="2018-06" db="EMBL/GenBank/DDBJ databases">
        <title>Comparative genomics of downy mildews reveals potential adaptations to biotrophy.</title>
        <authorList>
            <person name="Fletcher K."/>
            <person name="Klosterman S.J."/>
            <person name="Derevnina L."/>
            <person name="Martin F."/>
            <person name="Koike S."/>
            <person name="Reyes Chin-Wo S."/>
            <person name="Mou B."/>
            <person name="Michelmore R."/>
        </authorList>
    </citation>
    <scope>NUCLEOTIDE SEQUENCE [LARGE SCALE GENOMIC DNA]</scope>
    <source>
        <strain evidence="5 6">R13</strain>
    </source>
</reference>
<dbReference type="Pfam" id="PF05391">
    <property type="entry name" value="Lsm_interact"/>
    <property type="match status" value="1"/>
</dbReference>